<evidence type="ECO:0000313" key="2">
    <source>
        <dbReference type="EMBL" id="KAK3043136.1"/>
    </source>
</evidence>
<evidence type="ECO:0000259" key="1">
    <source>
        <dbReference type="PROSITE" id="PS50280"/>
    </source>
</evidence>
<dbReference type="GO" id="GO:0042054">
    <property type="term" value="F:histone methyltransferase activity"/>
    <property type="evidence" value="ECO:0007669"/>
    <property type="project" value="TreeGrafter"/>
</dbReference>
<organism evidence="2 3">
    <name type="scientific">Escallonia herrerae</name>
    <dbReference type="NCBI Taxonomy" id="1293975"/>
    <lineage>
        <taxon>Eukaryota</taxon>
        <taxon>Viridiplantae</taxon>
        <taxon>Streptophyta</taxon>
        <taxon>Embryophyta</taxon>
        <taxon>Tracheophyta</taxon>
        <taxon>Spermatophyta</taxon>
        <taxon>Magnoliopsida</taxon>
        <taxon>eudicotyledons</taxon>
        <taxon>Gunneridae</taxon>
        <taxon>Pentapetalae</taxon>
        <taxon>asterids</taxon>
        <taxon>campanulids</taxon>
        <taxon>Escalloniales</taxon>
        <taxon>Escalloniaceae</taxon>
        <taxon>Escallonia</taxon>
    </lineage>
</organism>
<keyword evidence="3" id="KW-1185">Reference proteome</keyword>
<reference evidence="2" key="1">
    <citation type="submission" date="2022-12" db="EMBL/GenBank/DDBJ databases">
        <title>Draft genome assemblies for two species of Escallonia (Escalloniales).</title>
        <authorList>
            <person name="Chanderbali A."/>
            <person name="Dervinis C."/>
            <person name="Anghel I."/>
            <person name="Soltis D."/>
            <person name="Soltis P."/>
            <person name="Zapata F."/>
        </authorList>
    </citation>
    <scope>NUCLEOTIDE SEQUENCE</scope>
    <source>
        <strain evidence="2">UCBG64.0493</strain>
        <tissue evidence="2">Leaf</tissue>
    </source>
</reference>
<dbReference type="PROSITE" id="PS50280">
    <property type="entry name" value="SET"/>
    <property type="match status" value="1"/>
</dbReference>
<dbReference type="Proteomes" id="UP001188597">
    <property type="component" value="Unassembled WGS sequence"/>
</dbReference>
<dbReference type="Pfam" id="PF00856">
    <property type="entry name" value="SET"/>
    <property type="match status" value="1"/>
</dbReference>
<dbReference type="Gene3D" id="2.170.270.10">
    <property type="entry name" value="SET domain"/>
    <property type="match status" value="1"/>
</dbReference>
<accession>A0AA88XBH4</accession>
<dbReference type="PANTHER" id="PTHR45660">
    <property type="entry name" value="HISTONE-LYSINE N-METHYLTRANSFERASE SETMAR"/>
    <property type="match status" value="1"/>
</dbReference>
<gene>
    <name evidence="2" type="ORF">RJ639_000025</name>
</gene>
<comment type="caution">
    <text evidence="2">The sequence shown here is derived from an EMBL/GenBank/DDBJ whole genome shotgun (WGS) entry which is preliminary data.</text>
</comment>
<name>A0AA88XBH4_9ASTE</name>
<dbReference type="InterPro" id="IPR001214">
    <property type="entry name" value="SET_dom"/>
</dbReference>
<dbReference type="EMBL" id="JAVXUP010000010">
    <property type="protein sequence ID" value="KAK3043136.1"/>
    <property type="molecule type" value="Genomic_DNA"/>
</dbReference>
<dbReference type="AlphaFoldDB" id="A0AA88XBH4"/>
<dbReference type="InterPro" id="IPR051357">
    <property type="entry name" value="H3K9_HMTase_SUVAR3-9"/>
</dbReference>
<sequence length="130" mass="14625">MGVRSRNIIPAGGFVGEGIGKMLRGMEAKEPTIKLFTHVDGFVIDAAQSGNLARFINHSWSPNLYAQYVLYDHEDTRMPHIMLFAAKKIPPLQELTCDYSNKDNQVCDAYRDIHKEGCYYGVRARGEALC</sequence>
<protein>
    <recommendedName>
        <fullName evidence="1">SET domain-containing protein</fullName>
    </recommendedName>
</protein>
<dbReference type="PANTHER" id="PTHR45660:SF46">
    <property type="entry name" value="HISTONE-LYSINE N-METHYLTRANSFERASE, H3 LYSINE-9 SPECIFIC SUVH6"/>
    <property type="match status" value="1"/>
</dbReference>
<proteinExistence type="predicted"/>
<dbReference type="InterPro" id="IPR046341">
    <property type="entry name" value="SET_dom_sf"/>
</dbReference>
<evidence type="ECO:0000313" key="3">
    <source>
        <dbReference type="Proteomes" id="UP001188597"/>
    </source>
</evidence>
<feature type="domain" description="SET" evidence="1">
    <location>
        <begin position="1"/>
        <end position="100"/>
    </location>
</feature>
<dbReference type="GO" id="GO:0003690">
    <property type="term" value="F:double-stranded DNA binding"/>
    <property type="evidence" value="ECO:0007669"/>
    <property type="project" value="TreeGrafter"/>
</dbReference>
<dbReference type="SUPFAM" id="SSF82199">
    <property type="entry name" value="SET domain"/>
    <property type="match status" value="1"/>
</dbReference>
<dbReference type="SMART" id="SM00317">
    <property type="entry name" value="SET"/>
    <property type="match status" value="1"/>
</dbReference>